<evidence type="ECO:0000256" key="2">
    <source>
        <dbReference type="ARBA" id="ARBA00023125"/>
    </source>
</evidence>
<dbReference type="CDD" id="cd07377">
    <property type="entry name" value="WHTH_GntR"/>
    <property type="match status" value="1"/>
</dbReference>
<dbReference type="PRINTS" id="PR00035">
    <property type="entry name" value="HTHGNTR"/>
</dbReference>
<reference evidence="5" key="1">
    <citation type="submission" date="2018-01" db="EMBL/GenBank/DDBJ databases">
        <authorList>
            <person name="Li J."/>
        </authorList>
    </citation>
    <scope>NUCLEOTIDE SEQUENCE [LARGE SCALE GENOMIC DNA]</scope>
    <source>
        <strain evidence="5">592</strain>
    </source>
</reference>
<dbReference type="KEGG" id="aez:C3E78_13075"/>
<dbReference type="Gene3D" id="3.40.1410.10">
    <property type="entry name" value="Chorismate lyase-like"/>
    <property type="match status" value="1"/>
</dbReference>
<name>A0A2S0WNY8_9ACTN</name>
<organism evidence="4 5">
    <name type="scientific">Aeromicrobium chenweiae</name>
    <dbReference type="NCBI Taxonomy" id="2079793"/>
    <lineage>
        <taxon>Bacteria</taxon>
        <taxon>Bacillati</taxon>
        <taxon>Actinomycetota</taxon>
        <taxon>Actinomycetes</taxon>
        <taxon>Propionibacteriales</taxon>
        <taxon>Nocardioidaceae</taxon>
        <taxon>Aeromicrobium</taxon>
    </lineage>
</organism>
<dbReference type="EMBL" id="CP026952">
    <property type="protein sequence ID" value="AWB93063.1"/>
    <property type="molecule type" value="Genomic_DNA"/>
</dbReference>
<dbReference type="OrthoDB" id="155424at2"/>
<dbReference type="SUPFAM" id="SSF64288">
    <property type="entry name" value="Chorismate lyase-like"/>
    <property type="match status" value="1"/>
</dbReference>
<keyword evidence="3" id="KW-0804">Transcription</keyword>
<evidence type="ECO:0000313" key="4">
    <source>
        <dbReference type="EMBL" id="AWB93063.1"/>
    </source>
</evidence>
<evidence type="ECO:0000313" key="5">
    <source>
        <dbReference type="Proteomes" id="UP000244384"/>
    </source>
</evidence>
<dbReference type="PANTHER" id="PTHR44846:SF17">
    <property type="entry name" value="GNTR-FAMILY TRANSCRIPTIONAL REGULATOR"/>
    <property type="match status" value="1"/>
</dbReference>
<keyword evidence="5" id="KW-1185">Reference proteome</keyword>
<dbReference type="SMART" id="SM00866">
    <property type="entry name" value="UTRA"/>
    <property type="match status" value="1"/>
</dbReference>
<dbReference type="InterPro" id="IPR036390">
    <property type="entry name" value="WH_DNA-bd_sf"/>
</dbReference>
<keyword evidence="1" id="KW-0805">Transcription regulation</keyword>
<dbReference type="Gene3D" id="1.10.10.10">
    <property type="entry name" value="Winged helix-like DNA-binding domain superfamily/Winged helix DNA-binding domain"/>
    <property type="match status" value="1"/>
</dbReference>
<sequence>MNVAVAQELRQQIADGRLAVGQQIPSETVLCARFGASRGTVRAALATLRHEGLISGGRGRSPVVREAVAPQPFETFMSFTAWAEKIGRTPGQHTIEIARRGASAVAAQTLGIGEGDPVVDVLRLRTLDGTPAMLERSSFIEPVGRLLFDFDPDHGSIYAYLMSRGVDLSEGRHTIDAVAADEVDAMHLDIEPGAPLLRERRRAVDSTGACLEYADDRYRPDRVAFTIDNAQPTGVGVQPDLRIIKETS</sequence>
<dbReference type="PANTHER" id="PTHR44846">
    <property type="entry name" value="MANNOSYL-D-GLYCERATE TRANSPORT/METABOLISM SYSTEM REPRESSOR MNGR-RELATED"/>
    <property type="match status" value="1"/>
</dbReference>
<accession>A0A5F2EXZ0</accession>
<dbReference type="GO" id="GO:0003677">
    <property type="term" value="F:DNA binding"/>
    <property type="evidence" value="ECO:0007669"/>
    <property type="project" value="UniProtKB-KW"/>
</dbReference>
<dbReference type="GO" id="GO:0045892">
    <property type="term" value="P:negative regulation of DNA-templated transcription"/>
    <property type="evidence" value="ECO:0007669"/>
    <property type="project" value="TreeGrafter"/>
</dbReference>
<keyword evidence="2" id="KW-0238">DNA-binding</keyword>
<evidence type="ECO:0000256" key="3">
    <source>
        <dbReference type="ARBA" id="ARBA00023163"/>
    </source>
</evidence>
<dbReference type="Proteomes" id="UP000244384">
    <property type="component" value="Chromosome"/>
</dbReference>
<dbReference type="InterPro" id="IPR000524">
    <property type="entry name" value="Tscrpt_reg_HTH_GntR"/>
</dbReference>
<protein>
    <submittedName>
        <fullName evidence="4">GntR family transcriptional regulator</fullName>
    </submittedName>
</protein>
<accession>A0A2S0WNY8</accession>
<dbReference type="AlphaFoldDB" id="A0A2S0WNY8"/>
<dbReference type="InterPro" id="IPR011663">
    <property type="entry name" value="UTRA"/>
</dbReference>
<dbReference type="Pfam" id="PF07702">
    <property type="entry name" value="UTRA"/>
    <property type="match status" value="1"/>
</dbReference>
<dbReference type="InterPro" id="IPR050679">
    <property type="entry name" value="Bact_HTH_transcr_reg"/>
</dbReference>
<gene>
    <name evidence="4" type="ORF">C3E78_13075</name>
</gene>
<dbReference type="SMART" id="SM00345">
    <property type="entry name" value="HTH_GNTR"/>
    <property type="match status" value="1"/>
</dbReference>
<dbReference type="GO" id="GO:0003700">
    <property type="term" value="F:DNA-binding transcription factor activity"/>
    <property type="evidence" value="ECO:0007669"/>
    <property type="project" value="InterPro"/>
</dbReference>
<dbReference type="InterPro" id="IPR036388">
    <property type="entry name" value="WH-like_DNA-bd_sf"/>
</dbReference>
<dbReference type="InterPro" id="IPR028978">
    <property type="entry name" value="Chorismate_lyase_/UTRA_dom_sf"/>
</dbReference>
<proteinExistence type="predicted"/>
<evidence type="ECO:0000256" key="1">
    <source>
        <dbReference type="ARBA" id="ARBA00023015"/>
    </source>
</evidence>
<dbReference type="PROSITE" id="PS50949">
    <property type="entry name" value="HTH_GNTR"/>
    <property type="match status" value="1"/>
</dbReference>
<dbReference type="SUPFAM" id="SSF46785">
    <property type="entry name" value="Winged helix' DNA-binding domain"/>
    <property type="match status" value="1"/>
</dbReference>
<dbReference type="Pfam" id="PF00392">
    <property type="entry name" value="GntR"/>
    <property type="match status" value="1"/>
</dbReference>